<dbReference type="KEGG" id="tpk:JO40_09035"/>
<dbReference type="Gene3D" id="1.10.3210.10">
    <property type="entry name" value="Hypothetical protein af1432"/>
    <property type="match status" value="1"/>
</dbReference>
<evidence type="ECO:0000313" key="2">
    <source>
        <dbReference type="EMBL" id="UTY28186.1"/>
    </source>
</evidence>
<dbReference type="InterPro" id="IPR003607">
    <property type="entry name" value="HD/PDEase_dom"/>
</dbReference>
<evidence type="ECO:0000259" key="1">
    <source>
        <dbReference type="PROSITE" id="PS51832"/>
    </source>
</evidence>
<reference evidence="3" key="1">
    <citation type="submission" date="2019-04" db="EMBL/GenBank/DDBJ databases">
        <title>Whole genome sequencing of oral phylogroup 2 treponemes.</title>
        <authorList>
            <person name="Chan Y."/>
            <person name="Zeng H.H."/>
            <person name="Yu X.L."/>
            <person name="Leung W.K."/>
            <person name="Watt R.M."/>
        </authorList>
    </citation>
    <scope>NUCLEOTIDE SEQUENCE</scope>
    <source>
        <strain evidence="3">OMZ 835</strain>
        <strain evidence="2">OMZ 847</strain>
    </source>
</reference>
<keyword evidence="5" id="KW-1185">Reference proteome</keyword>
<feature type="domain" description="HD-GYP" evidence="1">
    <location>
        <begin position="138"/>
        <end position="333"/>
    </location>
</feature>
<dbReference type="Pfam" id="PF13487">
    <property type="entry name" value="HD_5"/>
    <property type="match status" value="1"/>
</dbReference>
<gene>
    <name evidence="3" type="ORF">E4N74_03005</name>
    <name evidence="2" type="ORF">E4N76_03705</name>
</gene>
<dbReference type="PROSITE" id="PS51832">
    <property type="entry name" value="HD_GYP"/>
    <property type="match status" value="1"/>
</dbReference>
<sequence>MNTYNADHIKDLSFFNKNVYLDKKFLLLIPETPLTAELKAILSEWDFSLLYSDGEPSSFMSFRTNKAESSDKDVLDSSKENEIISEKLKKQKEMMEEIENKFWDFLRFTDKIFTDYTMKKILEPRLIFDKVKELCDFVKNDKKLILLIEMQKYSSPTNYLVMHSLRSSIFAIIIGIQLKMPPHRLIELGAACLLHEIGMFRLPPQYYMYDAPLSEEGKKALFTHPVLSYNILKTSSFSLPICLAVLEHHERENGMGYPRGLTKEKISMYGKIIAVACSYEAATSPRPYKEAQDASSGIVEMIKNANGQYDETILKALLYALSFYPVGMYVHLSNGKIAKVIDVNPSDPRFPIVQLYGQTGPTGEPVIIQTKASTVTIKRQLSKEELKNIDRNSTALF</sequence>
<evidence type="ECO:0000313" key="5">
    <source>
        <dbReference type="Proteomes" id="UP001059401"/>
    </source>
</evidence>
<dbReference type="Proteomes" id="UP001059401">
    <property type="component" value="Chromosome"/>
</dbReference>
<evidence type="ECO:0000313" key="4">
    <source>
        <dbReference type="Proteomes" id="UP001058682"/>
    </source>
</evidence>
<dbReference type="Proteomes" id="UP001058682">
    <property type="component" value="Chromosome"/>
</dbReference>
<dbReference type="CDD" id="cd00077">
    <property type="entry name" value="HDc"/>
    <property type="match status" value="1"/>
</dbReference>
<dbReference type="RefSeq" id="WP_044978977.1">
    <property type="nucleotide sequence ID" value="NZ_CP009228.1"/>
</dbReference>
<dbReference type="PANTHER" id="PTHR43155">
    <property type="entry name" value="CYCLIC DI-GMP PHOSPHODIESTERASE PA4108-RELATED"/>
    <property type="match status" value="1"/>
</dbReference>
<dbReference type="InterPro" id="IPR037522">
    <property type="entry name" value="HD_GYP_dom"/>
</dbReference>
<accession>A0AAE9MSY6</accession>
<dbReference type="EMBL" id="CP038804">
    <property type="protein sequence ID" value="UTY33097.1"/>
    <property type="molecule type" value="Genomic_DNA"/>
</dbReference>
<dbReference type="SUPFAM" id="SSF109604">
    <property type="entry name" value="HD-domain/PDEase-like"/>
    <property type="match status" value="1"/>
</dbReference>
<dbReference type="PANTHER" id="PTHR43155:SF2">
    <property type="entry name" value="CYCLIC DI-GMP PHOSPHODIESTERASE PA4108"/>
    <property type="match status" value="1"/>
</dbReference>
<protein>
    <submittedName>
        <fullName evidence="3">HD-GYP domain-containing protein</fullName>
    </submittedName>
</protein>
<organism evidence="3 4">
    <name type="scientific">Treponema putidum</name>
    <dbReference type="NCBI Taxonomy" id="221027"/>
    <lineage>
        <taxon>Bacteria</taxon>
        <taxon>Pseudomonadati</taxon>
        <taxon>Spirochaetota</taxon>
        <taxon>Spirochaetia</taxon>
        <taxon>Spirochaetales</taxon>
        <taxon>Treponemataceae</taxon>
        <taxon>Treponema</taxon>
    </lineage>
</organism>
<dbReference type="EMBL" id="CP038802">
    <property type="protein sequence ID" value="UTY28186.1"/>
    <property type="molecule type" value="Genomic_DNA"/>
</dbReference>
<name>A0AAE9MSY6_9SPIR</name>
<proteinExistence type="predicted"/>
<dbReference type="SMART" id="SM00471">
    <property type="entry name" value="HDc"/>
    <property type="match status" value="1"/>
</dbReference>
<dbReference type="AlphaFoldDB" id="A0AAE9MSY6"/>
<evidence type="ECO:0000313" key="3">
    <source>
        <dbReference type="EMBL" id="UTY33097.1"/>
    </source>
</evidence>